<dbReference type="EMBL" id="DTHJ01000027">
    <property type="protein sequence ID" value="HHS62235.1"/>
    <property type="molecule type" value="Genomic_DNA"/>
</dbReference>
<evidence type="ECO:0000256" key="11">
    <source>
        <dbReference type="ARBA" id="ARBA00022808"/>
    </source>
</evidence>
<dbReference type="InterPro" id="IPR013802">
    <property type="entry name" value="Formiminotransferase_C"/>
</dbReference>
<keyword evidence="11" id="KW-0369">Histidine metabolism</keyword>
<keyword evidence="14" id="KW-0206">Cytoskeleton</keyword>
<evidence type="ECO:0000256" key="16">
    <source>
        <dbReference type="ARBA" id="ARBA00023268"/>
    </source>
</evidence>
<keyword evidence="15" id="KW-0456">Lyase</keyword>
<dbReference type="GO" id="GO:0030409">
    <property type="term" value="F:glutamate formimidoyltransferase activity"/>
    <property type="evidence" value="ECO:0007669"/>
    <property type="project" value="UniProtKB-EC"/>
</dbReference>
<comment type="subunit">
    <text evidence="18">Homooctamer, including four polyglutamate binding sites. The subunits are arranged as a tetramer of dimers, and form a planar ring-shaped structure.</text>
</comment>
<dbReference type="SMART" id="SM01221">
    <property type="entry name" value="FTCD"/>
    <property type="match status" value="1"/>
</dbReference>
<keyword evidence="13" id="KW-0333">Golgi apparatus</keyword>
<sequence>MKQIIECVPNFSEGRDKSKIDQIVKTIESSGVQILDVEMNSDHNRAVLTFIGEPEAVLEAAFNATKKAAELIDLTKHKGEHPRIGATDVIPLVPISNISNEECVELARKLGKRIADELGIPVYLYELAATRLDRENLANIRKGEFEGLSKEIETNPDRHPDFGSPKIHPTAGATVVGVRFPLIAYNINLNTGDVNIAKNIAKAIRFKDGGFRYAKALGFELKEEGIAQVSINMTNYLGTPLYRVFEMVKLEAQRYGVSIKESEIVGLVPEKALIDTAVYYLQLNRFNENQILEYHLRGTVKKEENLYEFLNQLADATPTPGGGSVAALQGALGAGLLSMVTGLTLKKTDDQELKNFHGLLRVGVSDFYKLIEEDKNAFDGVMKAYRMPKTTEEEKNLRSRAIQDALKKATNVPLGVCEKIIGLYNYARILLQKGLKTAISDVGVAIYTLHSGFLSARANVLINLPSITDTEFVDKVKMRIEDLKKEESKTYQELDEEFEKLQ</sequence>
<evidence type="ECO:0000313" key="22">
    <source>
        <dbReference type="EMBL" id="HHS62235.1"/>
    </source>
</evidence>
<dbReference type="PANTHER" id="PTHR12234:SF8">
    <property type="entry name" value="FORMIMINOTRANSFERASE-CYCLODEAMINASE"/>
    <property type="match status" value="1"/>
</dbReference>
<dbReference type="InterPro" id="IPR051623">
    <property type="entry name" value="FTCD"/>
</dbReference>
<dbReference type="EC" id="2.1.2.5" evidence="6"/>
<dbReference type="InterPro" id="IPR022384">
    <property type="entry name" value="FormiminoTrfase_cat_dom_sf"/>
</dbReference>
<dbReference type="NCBIfam" id="TIGR02024">
    <property type="entry name" value="FtcD"/>
    <property type="match status" value="1"/>
</dbReference>
<dbReference type="GO" id="GO:0005542">
    <property type="term" value="F:folic acid binding"/>
    <property type="evidence" value="ECO:0007669"/>
    <property type="project" value="UniProtKB-KW"/>
</dbReference>
<dbReference type="GO" id="GO:0005814">
    <property type="term" value="C:centriole"/>
    <property type="evidence" value="ECO:0007669"/>
    <property type="project" value="UniProtKB-SubCell"/>
</dbReference>
<evidence type="ECO:0000256" key="17">
    <source>
        <dbReference type="ARBA" id="ARBA00025506"/>
    </source>
</evidence>
<protein>
    <recommendedName>
        <fullName evidence="8">Formimidoyltransferase-cyclodeaminase</fullName>
        <ecNumber evidence="6">2.1.2.5</ecNumber>
        <ecNumber evidence="7">4.3.1.4</ecNumber>
    </recommendedName>
    <alternativeName>
        <fullName evidence="19">Formiminotransferase-cyclodeaminase</fullName>
    </alternativeName>
</protein>
<evidence type="ECO:0000256" key="6">
    <source>
        <dbReference type="ARBA" id="ARBA00012252"/>
    </source>
</evidence>
<feature type="domain" description="Formiminotransferase C-terminal subdomain" evidence="20">
    <location>
        <begin position="181"/>
        <end position="295"/>
    </location>
</feature>
<comment type="function">
    <text evidence="17">Folate-dependent enzyme, that displays both transferase and deaminase activity. Serves to channel one-carbon units from formiminoglutamate to the folate pool.</text>
</comment>
<evidence type="ECO:0000256" key="19">
    <source>
        <dbReference type="ARBA" id="ARBA00030029"/>
    </source>
</evidence>
<dbReference type="GO" id="GO:0030412">
    <property type="term" value="F:formimidoyltetrahydrofolate cyclodeaminase activity"/>
    <property type="evidence" value="ECO:0007669"/>
    <property type="project" value="UniProtKB-EC"/>
</dbReference>
<evidence type="ECO:0000256" key="9">
    <source>
        <dbReference type="ARBA" id="ARBA00022490"/>
    </source>
</evidence>
<evidence type="ECO:0000259" key="21">
    <source>
        <dbReference type="SMART" id="SM01222"/>
    </source>
</evidence>
<dbReference type="GO" id="GO:0019556">
    <property type="term" value="P:L-histidine catabolic process to glutamate and formamide"/>
    <property type="evidence" value="ECO:0007669"/>
    <property type="project" value="UniProtKB-UniPathway"/>
</dbReference>
<keyword evidence="10 22" id="KW-0808">Transferase</keyword>
<feature type="domain" description="Formiminotransferase N-terminal subdomain" evidence="21">
    <location>
        <begin position="3"/>
        <end position="180"/>
    </location>
</feature>
<comment type="similarity">
    <text evidence="5">In the C-terminal section; belongs to the cyclodeaminase/cyclohydrolase family.</text>
</comment>
<dbReference type="Gene3D" id="3.30.990.10">
    <property type="entry name" value="Formiminotransferase, N-terminal subdomain"/>
    <property type="match status" value="1"/>
</dbReference>
<dbReference type="InterPro" id="IPR012886">
    <property type="entry name" value="Formiminotransferase_N"/>
</dbReference>
<dbReference type="UniPathway" id="UPA00379">
    <property type="reaction ID" value="UER00555"/>
</dbReference>
<dbReference type="PANTHER" id="PTHR12234">
    <property type="entry name" value="FORMIMINOTRANSFERASE-CYCLODEAMINASE"/>
    <property type="match status" value="1"/>
</dbReference>
<name>A0A7C6AFU1_UNCW3</name>
<comment type="pathway">
    <text evidence="3">Amino-acid degradation; L-histidine degradation into L-glutamate; L-glutamate from N-formimidoyl-L-glutamate (transferase route): step 1/1.</text>
</comment>
<dbReference type="Pfam" id="PF04961">
    <property type="entry name" value="FTCD_C"/>
    <property type="match status" value="1"/>
</dbReference>
<dbReference type="Gene3D" id="3.30.70.670">
    <property type="entry name" value="Formiminotransferase, C-terminal subdomain"/>
    <property type="match status" value="1"/>
</dbReference>
<dbReference type="SUPFAM" id="SSF101262">
    <property type="entry name" value="Methenyltetrahydrofolate cyclohydrolase-like"/>
    <property type="match status" value="1"/>
</dbReference>
<dbReference type="GO" id="GO:0019557">
    <property type="term" value="P:L-histidine catabolic process to glutamate and formate"/>
    <property type="evidence" value="ECO:0007669"/>
    <property type="project" value="UniProtKB-UniPathway"/>
</dbReference>
<comment type="similarity">
    <text evidence="4">In the N-terminal section; belongs to the formiminotransferase family.</text>
</comment>
<evidence type="ECO:0000256" key="12">
    <source>
        <dbReference type="ARBA" id="ARBA00022954"/>
    </source>
</evidence>
<evidence type="ECO:0000256" key="14">
    <source>
        <dbReference type="ARBA" id="ARBA00023212"/>
    </source>
</evidence>
<evidence type="ECO:0000256" key="5">
    <source>
        <dbReference type="ARBA" id="ARBA00010825"/>
    </source>
</evidence>
<keyword evidence="16" id="KW-0511">Multifunctional enzyme</keyword>
<dbReference type="InterPro" id="IPR004227">
    <property type="entry name" value="Formiminotransferase_cat"/>
</dbReference>
<dbReference type="SMART" id="SM01222">
    <property type="entry name" value="FTCD_N"/>
    <property type="match status" value="1"/>
</dbReference>
<dbReference type="SUPFAM" id="SSF55116">
    <property type="entry name" value="Formiminotransferase domain of formiminotransferase-cyclodeaminase"/>
    <property type="match status" value="2"/>
</dbReference>
<organism evidence="22">
    <name type="scientific">candidate division WOR-3 bacterium</name>
    <dbReference type="NCBI Taxonomy" id="2052148"/>
    <lineage>
        <taxon>Bacteria</taxon>
        <taxon>Bacteria division WOR-3</taxon>
    </lineage>
</organism>
<evidence type="ECO:0000256" key="7">
    <source>
        <dbReference type="ARBA" id="ARBA00012998"/>
    </source>
</evidence>
<dbReference type="AlphaFoldDB" id="A0A7C6AFU1"/>
<evidence type="ECO:0000256" key="8">
    <source>
        <dbReference type="ARBA" id="ARBA00017787"/>
    </source>
</evidence>
<evidence type="ECO:0000256" key="4">
    <source>
        <dbReference type="ARBA" id="ARBA00008297"/>
    </source>
</evidence>
<accession>A0A7C6AFU1</accession>
<comment type="caution">
    <text evidence="22">The sequence shown here is derived from an EMBL/GenBank/DDBJ whole genome shotgun (WGS) entry which is preliminary data.</text>
</comment>
<dbReference type="EC" id="4.3.1.4" evidence="7"/>
<reference evidence="22" key="1">
    <citation type="journal article" date="2020" name="mSystems">
        <title>Genome- and Community-Level Interaction Insights into Carbon Utilization and Element Cycling Functions of Hydrothermarchaeota in Hydrothermal Sediment.</title>
        <authorList>
            <person name="Zhou Z."/>
            <person name="Liu Y."/>
            <person name="Xu W."/>
            <person name="Pan J."/>
            <person name="Luo Z.H."/>
            <person name="Li M."/>
        </authorList>
    </citation>
    <scope>NUCLEOTIDE SEQUENCE [LARGE SCALE GENOMIC DNA]</scope>
    <source>
        <strain evidence="22">SpSt-783</strain>
    </source>
</reference>
<comment type="subcellular location">
    <subcellularLocation>
        <location evidence="1">Cytoplasm</location>
        <location evidence="1">Cytoskeleton</location>
        <location evidence="1">Microtubule organizing center</location>
        <location evidence="1">Centrosome</location>
        <location evidence="1">Centriole</location>
    </subcellularLocation>
    <subcellularLocation>
        <location evidence="2">Golgi apparatus</location>
    </subcellularLocation>
</comment>
<evidence type="ECO:0000256" key="2">
    <source>
        <dbReference type="ARBA" id="ARBA00004555"/>
    </source>
</evidence>
<dbReference type="Pfam" id="PF02971">
    <property type="entry name" value="FTCD"/>
    <property type="match status" value="1"/>
</dbReference>
<evidence type="ECO:0000256" key="13">
    <source>
        <dbReference type="ARBA" id="ARBA00023034"/>
    </source>
</evidence>
<dbReference type="Pfam" id="PF07837">
    <property type="entry name" value="FTCD_N"/>
    <property type="match status" value="1"/>
</dbReference>
<keyword evidence="12" id="KW-0290">Folate-binding</keyword>
<dbReference type="InterPro" id="IPR007044">
    <property type="entry name" value="Cyclodeamin/CycHdrlase"/>
</dbReference>
<gene>
    <name evidence="22" type="primary">ftcD</name>
    <name evidence="22" type="ORF">ENV70_01285</name>
</gene>
<dbReference type="Gene3D" id="1.20.120.680">
    <property type="entry name" value="Formiminotetrahydrofolate cyclodeaminase monomer, up-and-down helical bundle"/>
    <property type="match status" value="1"/>
</dbReference>
<proteinExistence type="inferred from homology"/>
<dbReference type="InterPro" id="IPR037070">
    <property type="entry name" value="Formiminotransferase_C_sf"/>
</dbReference>
<evidence type="ECO:0000259" key="20">
    <source>
        <dbReference type="SMART" id="SM01221"/>
    </source>
</evidence>
<evidence type="ECO:0000256" key="1">
    <source>
        <dbReference type="ARBA" id="ARBA00004114"/>
    </source>
</evidence>
<dbReference type="InterPro" id="IPR037064">
    <property type="entry name" value="Formiminotransferase_N_sf"/>
</dbReference>
<evidence type="ECO:0000256" key="3">
    <source>
        <dbReference type="ARBA" id="ARBA00005082"/>
    </source>
</evidence>
<evidence type="ECO:0000256" key="18">
    <source>
        <dbReference type="ARBA" id="ARBA00025915"/>
    </source>
</evidence>
<keyword evidence="9" id="KW-0963">Cytoplasm</keyword>
<dbReference type="InterPro" id="IPR036178">
    <property type="entry name" value="Formintransfe-cycloase-like_sf"/>
</dbReference>
<evidence type="ECO:0000256" key="10">
    <source>
        <dbReference type="ARBA" id="ARBA00022679"/>
    </source>
</evidence>
<evidence type="ECO:0000256" key="15">
    <source>
        <dbReference type="ARBA" id="ARBA00023239"/>
    </source>
</evidence>